<gene>
    <name evidence="2" type="ORF">GL50581_1073</name>
</gene>
<organism evidence="2 3">
    <name type="scientific">Giardia intestinalis (strain ATCC 50581 / GS clone H7)</name>
    <name type="common">Giardia lamblia</name>
    <dbReference type="NCBI Taxonomy" id="598745"/>
    <lineage>
        <taxon>Eukaryota</taxon>
        <taxon>Metamonada</taxon>
        <taxon>Diplomonadida</taxon>
        <taxon>Hexamitidae</taxon>
        <taxon>Giardiinae</taxon>
        <taxon>Giardia</taxon>
    </lineage>
</organism>
<feature type="coiled-coil region" evidence="1">
    <location>
        <begin position="1239"/>
        <end position="1301"/>
    </location>
</feature>
<sequence length="1596" mass="177070">MRPALNAVLQKTCGISQKIHPLKKMRYVVAPIPLPAATVSDGSSFPQWLQRAAEALQLDEDTLGSLAASRGIIRQHDNICPSEALDFCCAYSEQLRVLLGSNVSAAEEDDLSGWLINAPTGSVLFTASSVASELILSLYASAALATAVACQDYTLAPQLFAKAQACLREATQYSDMLTSLGSPLPTGLVDGAPIIYMTSELLGAFISFIDAQVMELASTNFISHNKTWLLSDSSLQENLRTLLNASKSYGDAAPVFMASEVDCFVELAELSALKPHILTVAGRIAAAKCLFSERKYSKCIEECREISSIIATCVPEEKELVSISLCIECKDNLMEQLLELMAAAETSVNASDSLSDLEMAGNVPLSNTQMMTGAHPINIGSHEPLTIDLPPVQEPASEFLANKVDNSAEVVLLNNIISQKDSELAEKQELIDSLNVQIDELKHSLQETSSVSALDFTNLLLMKDNEINRLRSLVLERLTISEHQSAPSYQDHPAPVLHVDEQLQSTVTELRRELDGLQANLDDAIKQLYEETLATEYANNTLVTLRTELSDMYDLKIANISLTNQIRSLTEQAMVKELGPATHGTAVLTDVQVINDAERMIQQLQDRIMSLESQLLTAQKTLFDANETVAVYHQEIIEAEAETERLRDSLLNVDAIRHGNQDSEQAVEAVTATVPLTDDLIMGFANTAIDIGGLKAGVSQAKMYDDMVELIVALEVENEKLKKKCLEYEISPPTIIPLEAEPGPDGNDVEPGLNASLLQSIGTEIAIQSAWTRLPPLATHLKSIMERALEQLTAVTTEYAQNMDGQRDGSSIVNEYSHSDRADSFEPSDDPDEEYQNNLQSRLFSIGTSSDNIDILEKMLQEDDSEPLTLAAITKKLKLLGDGLQTLPTIVISGYGEEQAYNTLAERIIELVAEQHETNMNSMDDCYRDIEMAHINIADLRLCMRKTDRVMDLYDRFSVDDQKRLYELQLIAQRKNAELVSLVRYMNLLVQAYQLSVTAIKQSVESQECTGKINGVEISTVLLEKDEQIVELQEALKAARDHGEQRVSNISHDMRLAQDKCELLEKQLMEYKAIADGQIQPLSADGDDYFYSLLADRDRQIKELNDIVSMLNSDGTPEAAVRRQQSYDQDTAEQVTDLEHVPVQEHSQEVHRLPSHQEARAADQIDYEQLLITKNAEIARLQGLCKEAAAVMNHTTQPQVSATAASSNTLANTYGSGAFADENATESVYARSSADMEEIQRLNTELNSSNSKVQELTESLELLKTKNIAANTAIDNQNNQIEELTQDKQKLQNLVIQLTEENLVKSATVQSIMTTSVASSTLATEINNLKLELSERDHEIVRLTHTIERLNKQIVDNAGNEVPQLSTVIEIPPSATNNEIIKNLVNSIRTQEASFTHIRTLLKEKQAEVLKLKEALERQEDIVRTLLSNPSANRMKTSDSADGNNALILTNYNDASATDGQAAEEERARFEEKIQRLEEELANKDYVIDSKSHEIDTLRGDLRRLQTEATELRAKINDLEAQLEDARREIEQMQQRGDQGSGDYNHRSSRILDDYTQKDLNEQIKSLYEMLSAKDAEINSYKKRLGIEDDTALTYL</sequence>
<accession>C6LQP4</accession>
<dbReference type="Proteomes" id="UP000002488">
    <property type="component" value="Unassembled WGS sequence"/>
</dbReference>
<proteinExistence type="predicted"/>
<dbReference type="Gene3D" id="1.10.287.1490">
    <property type="match status" value="1"/>
</dbReference>
<dbReference type="OrthoDB" id="10255787at2759"/>
<dbReference type="EMBL" id="ACGJ01001465">
    <property type="protein sequence ID" value="EET01668.1"/>
    <property type="molecule type" value="Genomic_DNA"/>
</dbReference>
<comment type="caution">
    <text evidence="2">The sequence shown here is derived from an EMBL/GenBank/DDBJ whole genome shotgun (WGS) entry which is preliminary data.</text>
</comment>
<keyword evidence="1" id="KW-0175">Coiled coil</keyword>
<dbReference type="OMA" id="IEMAHIN"/>
<reference evidence="2 3" key="1">
    <citation type="journal article" date="2009" name="PLoS Pathog.">
        <title>Draft genome sequencing of giardia intestinalis assemblage B isolate GS: is human giardiasis caused by two different species?</title>
        <authorList>
            <person name="Franzen O."/>
            <person name="Jerlstrom-Hultqvist J."/>
            <person name="Castro E."/>
            <person name="Sherwood E."/>
            <person name="Ankarklev J."/>
            <person name="Reiner D.S."/>
            <person name="Palm D."/>
            <person name="Andersson J.O."/>
            <person name="Andersson B."/>
            <person name="Svard S.G."/>
        </authorList>
    </citation>
    <scope>NUCLEOTIDE SEQUENCE [LARGE SCALE GENOMIC DNA]</scope>
    <source>
        <strain evidence="3">ATCC 50581 / GS clone H7</strain>
    </source>
</reference>
<evidence type="ECO:0000313" key="2">
    <source>
        <dbReference type="EMBL" id="EET01668.1"/>
    </source>
</evidence>
<feature type="coiled-coil region" evidence="1">
    <location>
        <begin position="704"/>
        <end position="731"/>
    </location>
</feature>
<dbReference type="PANTHER" id="PTHR23159:SF31">
    <property type="entry name" value="CENTROSOME-ASSOCIATED PROTEIN CEP250 ISOFORM X1"/>
    <property type="match status" value="1"/>
</dbReference>
<protein>
    <submittedName>
        <fullName evidence="2">Coiled-coil protein</fullName>
    </submittedName>
</protein>
<name>C6LQP4_GIAIB</name>
<dbReference type="VEuPathDB" id="GiardiaDB:GL50581_1073"/>
<evidence type="ECO:0000256" key="1">
    <source>
        <dbReference type="SAM" id="Coils"/>
    </source>
</evidence>
<feature type="coiled-coil region" evidence="1">
    <location>
        <begin position="1022"/>
        <end position="1074"/>
    </location>
</feature>
<evidence type="ECO:0000313" key="3">
    <source>
        <dbReference type="Proteomes" id="UP000002488"/>
    </source>
</evidence>
<feature type="coiled-coil region" evidence="1">
    <location>
        <begin position="500"/>
        <end position="527"/>
    </location>
</feature>
<feature type="coiled-coil region" evidence="1">
    <location>
        <begin position="417"/>
        <end position="451"/>
    </location>
</feature>
<feature type="coiled-coil region" evidence="1">
    <location>
        <begin position="1460"/>
        <end position="1536"/>
    </location>
</feature>
<dbReference type="PANTHER" id="PTHR23159">
    <property type="entry name" value="CENTROSOMAL PROTEIN 2"/>
    <property type="match status" value="1"/>
</dbReference>
<feature type="coiled-coil region" evidence="1">
    <location>
        <begin position="594"/>
        <end position="621"/>
    </location>
</feature>